<evidence type="ECO:0000313" key="3">
    <source>
        <dbReference type="Proteomes" id="UP000463388"/>
    </source>
</evidence>
<dbReference type="InterPro" id="IPR038475">
    <property type="entry name" value="RecG_C_sf"/>
</dbReference>
<dbReference type="Pfam" id="PF13749">
    <property type="entry name" value="HATPase_c_4"/>
    <property type="match status" value="1"/>
</dbReference>
<organism evidence="2 3">
    <name type="scientific">Adlercreutzia mucosicola</name>
    <dbReference type="NCBI Taxonomy" id="580026"/>
    <lineage>
        <taxon>Bacteria</taxon>
        <taxon>Bacillati</taxon>
        <taxon>Actinomycetota</taxon>
        <taxon>Coriobacteriia</taxon>
        <taxon>Eggerthellales</taxon>
        <taxon>Eggerthellaceae</taxon>
        <taxon>Adlercreutzia</taxon>
    </lineage>
</organism>
<dbReference type="InterPro" id="IPR036388">
    <property type="entry name" value="WH-like_DNA-bd_sf"/>
</dbReference>
<dbReference type="OrthoDB" id="3175437at2"/>
<dbReference type="InterPro" id="IPR036390">
    <property type="entry name" value="WH_DNA-bd_sf"/>
</dbReference>
<dbReference type="Gene3D" id="1.10.10.10">
    <property type="entry name" value="Winged helix-like DNA-binding domain superfamily/Winged helix DNA-binding domain"/>
    <property type="match status" value="1"/>
</dbReference>
<dbReference type="Pfam" id="PF04326">
    <property type="entry name" value="SLFN_AlbA_2"/>
    <property type="match status" value="1"/>
</dbReference>
<dbReference type="SUPFAM" id="SSF46785">
    <property type="entry name" value="Winged helix' DNA-binding domain"/>
    <property type="match status" value="2"/>
</dbReference>
<dbReference type="InterPro" id="IPR007421">
    <property type="entry name" value="Schlafen_AlbA_2_dom"/>
</dbReference>
<dbReference type="Proteomes" id="UP000463388">
    <property type="component" value="Unassembled WGS sequence"/>
</dbReference>
<gene>
    <name evidence="2" type="ORF">GKZ27_01455</name>
</gene>
<comment type="caution">
    <text evidence="2">The sequence shown here is derived from an EMBL/GenBank/DDBJ whole genome shotgun (WGS) entry which is preliminary data.</text>
</comment>
<dbReference type="InterPro" id="IPR038461">
    <property type="entry name" value="Schlafen_AlbA_2_dom_sf"/>
</dbReference>
<reference evidence="2 3" key="1">
    <citation type="submission" date="2019-12" db="EMBL/GenBank/DDBJ databases">
        <title>Microbes associate with the intestines of laboratory mice.</title>
        <authorList>
            <person name="Navarre W."/>
            <person name="Wong E."/>
        </authorList>
    </citation>
    <scope>NUCLEOTIDE SEQUENCE [LARGE SCALE GENOMIC DNA]</scope>
    <source>
        <strain evidence="2 3">NM66_B29</strain>
    </source>
</reference>
<name>A0A6N8JKG7_9ACTN</name>
<dbReference type="Gene3D" id="3.30.565.60">
    <property type="match status" value="1"/>
</dbReference>
<evidence type="ECO:0000313" key="2">
    <source>
        <dbReference type="EMBL" id="MVX60142.1"/>
    </source>
</evidence>
<dbReference type="Gene3D" id="3.30.950.30">
    <property type="entry name" value="Schlafen, AAA domain"/>
    <property type="match status" value="1"/>
</dbReference>
<dbReference type="EMBL" id="WSRR01000002">
    <property type="protein sequence ID" value="MVX60142.1"/>
    <property type="molecule type" value="Genomic_DNA"/>
</dbReference>
<keyword evidence="3" id="KW-1185">Reference proteome</keyword>
<dbReference type="PANTHER" id="PTHR30595">
    <property type="entry name" value="GLPR-RELATED TRANSCRIPTIONAL REPRESSOR"/>
    <property type="match status" value="1"/>
</dbReference>
<feature type="domain" description="Schlafen AlbA-2" evidence="1">
    <location>
        <begin position="24"/>
        <end position="143"/>
    </location>
</feature>
<proteinExistence type="predicted"/>
<accession>A0A6N8JKG7</accession>
<evidence type="ECO:0000259" key="1">
    <source>
        <dbReference type="Pfam" id="PF04326"/>
    </source>
</evidence>
<dbReference type="AlphaFoldDB" id="A0A6N8JKG7"/>
<dbReference type="PANTHER" id="PTHR30595:SF6">
    <property type="entry name" value="SCHLAFEN ALBA-2 DOMAIN-CONTAINING PROTEIN"/>
    <property type="match status" value="1"/>
</dbReference>
<dbReference type="RefSeq" id="WP_160344511.1">
    <property type="nucleotide sequence ID" value="NZ_WSRR01000002.1"/>
</dbReference>
<protein>
    <submittedName>
        <fullName evidence="2">Transcriptional regulator</fullName>
    </submittedName>
</protein>
<sequence>MAITAEELEKIVARLRRQGSDDALVEVKACQNSLSKDVWESVCAFGNTRGGVVILGLAENDGFRPVENFKLEKVHDQFVSGLGDGSRMKEVIVNPPRYALSRIDFEGAQVLVIEVEEVPLRSKPCYLRDRGMANGSFRRLDDKDIKLSSTEIFELQNELVPSPADRGIVDEATVDDLDDNLVKRLIAKEKERNSRALRGVKTKAAQLARLNILTPDGRVRMGGLLSLGSYPQQFFPKLVIDVAAHPGLEKSEPDGPRFLDRVICEGSLGEMIEEAVQAIAKNLRTYSFVEGAGRRDELEIPRDVLREAVANAVVHREYGPYFTGQSVSVDVFLDRVEITNPGGLWGGKTLETLGDGQSRCRNDTLMKLVSRIEYPSEGAAAEGQGSGIRLMIREMRSRALDEPRFEAGLDYFRVVLQRGGAEIAANRTWLESLSKQPASKVDEAILLEAQRREAVSVRELHGFLGHDSDDIRAHLKRLEKEGMMKRLSKDRYCLVEKGKAAEKRARKSARDDILSALDKAGEPLSMKDIAELSGRKLSTLRAQMTRLVAEGAVQATAAAHSPDRKYRKG</sequence>